<dbReference type="EMBL" id="CP104694">
    <property type="protein sequence ID" value="UXI69424.1"/>
    <property type="molecule type" value="Genomic_DNA"/>
</dbReference>
<accession>A0ABY6BHD0</accession>
<name>A0ABY6BHD0_9GAMM</name>
<evidence type="ECO:0000313" key="2">
    <source>
        <dbReference type="Proteomes" id="UP001064632"/>
    </source>
</evidence>
<keyword evidence="2" id="KW-1185">Reference proteome</keyword>
<evidence type="ECO:0000313" key="1">
    <source>
        <dbReference type="EMBL" id="UXI69424.1"/>
    </source>
</evidence>
<sequence length="321" mass="34712">MRPNPLDTLRTLLLCLGLAVSLDGNTAPDYRVAACMACAPEKMSFTARTSGPGLVHVWDPLSGDVHRYRVACIKNASNSELPAPEPHAGPLCAQWQSTEEPLPAHHAALTRALSTILVGKAMSFQLDVPVGAQSWSGYAAHSATVYDLIRDETLRKELEDHIRRPDALANSDDPLAKAWAHALAHAADARAYTPKLSSNYRVILDDGSSVQYNLSLHGALQFRKDSFRDPIGNAIPTRNELSSGGIWLFAKEHHAHLQRLLDQMARNGARIVGTPSPGNNRIECKVDLTMPARPLVCEVTATGPLAADAARAAHVTPETTH</sequence>
<dbReference type="RefSeq" id="WP_261696379.1">
    <property type="nucleotide sequence ID" value="NZ_CP104694.1"/>
</dbReference>
<dbReference type="Proteomes" id="UP001064632">
    <property type="component" value="Chromosome"/>
</dbReference>
<gene>
    <name evidence="1" type="ORF">N4264_07180</name>
</gene>
<protein>
    <submittedName>
        <fullName evidence="1">Uncharacterized protein</fullName>
    </submittedName>
</protein>
<organism evidence="1 2">
    <name type="scientific">Tahibacter amnicola</name>
    <dbReference type="NCBI Taxonomy" id="2976241"/>
    <lineage>
        <taxon>Bacteria</taxon>
        <taxon>Pseudomonadati</taxon>
        <taxon>Pseudomonadota</taxon>
        <taxon>Gammaproteobacteria</taxon>
        <taxon>Lysobacterales</taxon>
        <taxon>Rhodanobacteraceae</taxon>
        <taxon>Tahibacter</taxon>
    </lineage>
</organism>
<reference evidence="1" key="1">
    <citation type="submission" date="2022-09" db="EMBL/GenBank/DDBJ databases">
        <title>Tahibacter sp. nov., isolated from a fresh water.</title>
        <authorList>
            <person name="Baek J.H."/>
            <person name="Lee J.K."/>
            <person name="Kim J.M."/>
            <person name="Jeon C.O."/>
        </authorList>
    </citation>
    <scope>NUCLEOTIDE SEQUENCE</scope>
    <source>
        <strain evidence="1">W38</strain>
    </source>
</reference>
<proteinExistence type="predicted"/>